<dbReference type="Gene3D" id="1.25.10.10">
    <property type="entry name" value="Leucine-rich Repeat Variant"/>
    <property type="match status" value="2"/>
</dbReference>
<evidence type="ECO:0000256" key="9">
    <source>
        <dbReference type="SAM" id="Coils"/>
    </source>
</evidence>
<dbReference type="InterPro" id="IPR011989">
    <property type="entry name" value="ARM-like"/>
</dbReference>
<accession>A0ABQ6MC78</accession>
<evidence type="ECO:0000256" key="8">
    <source>
        <dbReference type="ARBA" id="ARBA00026209"/>
    </source>
</evidence>
<dbReference type="SUPFAM" id="SSF48371">
    <property type="entry name" value="ARM repeat"/>
    <property type="match status" value="1"/>
</dbReference>
<dbReference type="InterPro" id="IPR016024">
    <property type="entry name" value="ARM-type_fold"/>
</dbReference>
<dbReference type="InterPro" id="IPR018247">
    <property type="entry name" value="EF_Hand_1_Ca_BS"/>
</dbReference>
<evidence type="ECO:0000256" key="2">
    <source>
        <dbReference type="ARBA" id="ARBA00005462"/>
    </source>
</evidence>
<dbReference type="PROSITE" id="PS00018">
    <property type="entry name" value="EF_HAND_1"/>
    <property type="match status" value="2"/>
</dbReference>
<evidence type="ECO:0000256" key="6">
    <source>
        <dbReference type="ARBA" id="ARBA00023136"/>
    </source>
</evidence>
<dbReference type="SUPFAM" id="SSF47473">
    <property type="entry name" value="EF-hand"/>
    <property type="match status" value="1"/>
</dbReference>
<evidence type="ECO:0000256" key="4">
    <source>
        <dbReference type="ARBA" id="ARBA00022737"/>
    </source>
</evidence>
<dbReference type="SMART" id="SM00185">
    <property type="entry name" value="ARM"/>
    <property type="match status" value="6"/>
</dbReference>
<evidence type="ECO:0000256" key="10">
    <source>
        <dbReference type="SAM" id="MobiDB-lite"/>
    </source>
</evidence>
<proteinExistence type="inferred from homology"/>
<dbReference type="InterPro" id="IPR000225">
    <property type="entry name" value="Armadillo"/>
</dbReference>
<evidence type="ECO:0000256" key="7">
    <source>
        <dbReference type="ARBA" id="ARBA00023288"/>
    </source>
</evidence>
<feature type="region of interest" description="Disordered" evidence="10">
    <location>
        <begin position="59"/>
        <end position="107"/>
    </location>
</feature>
<feature type="compositionally biased region" description="Acidic residues" evidence="10">
    <location>
        <begin position="162"/>
        <end position="174"/>
    </location>
</feature>
<sequence>MSYWKQHGGVAPEVDDADNTPSNLALIRGDRDNHSIALVQYDGRHEPTVAKTLREVEEMDEASRASFGGDSSQPSIQPMRTRVMERKRAAEEAAASAKREARKAAAREERAVRKQLVEAKRGGRVDKRMTVNAFKEQGLAEAEAEQPGRGEGEEPGALVEGDQQEGGEGGSDDETMEEKLMHRLGMVTAEDEEREEALAARRACEEAAAEEANRQSSDGGGLGGEAGSAHASHDDLITALMKERMSSSAEALLASRVAAEAEEERQAALFQPTLAQIDDLILDVSLATAKPRHVSERLQAVALAAAGPAASGLSNYARGSMSAKPGDANARERQAIVDLGGVRPLEDSLAEGMGEFLVAHAAEALANVAIDSRGRAVVGEGRAIERLVAIIADAAHPDADPALRRAPQAEFAAACLRNLALDEPNAAKMAAHGAIPAMIQLAIDGDPITRGMCACCLACIAKNRVRCEMVCDYGACRPLIKMLDMEEAVCQLSAAGCLNELSRLTRNKEKIRHTGGVEAIITLLRKEGDFLVQMVQEKAVSILLNIVEEKHLQNHCVKCGAVEVALKEAAVGTPNGKQSAAWILVSLSKYLSPEERIASCAAIGEMLDETTWSVRSAAARASMQLYRNDEEKMAFVMEGKGLERLMNMITVGDPRIHENDLGAILALMENADVPDMILEMGEEGLTKIIRMIPALNMPVRKMAFGILKCLSIYDLPLIMDTVPLIYHYHIEHPPDELNEYIRLFVEKRKQKGYLSRVGKMTEKFTPEELVEYQALFTELDEDASGSIDADEIGLLVQAMTGETMDEDKLQAMVDEVDKDGSGVIEWDEFLIIMDGIKNGKKMGLGDLLGSALKDGFKRSVVGKGFAKASNWYNRKKIEMEEMMNQEAKEQREAEERKRTAEKYWEAEKIKRERLRQEAKLLNAMANG</sequence>
<feature type="region of interest" description="Disordered" evidence="10">
    <location>
        <begin position="131"/>
        <end position="174"/>
    </location>
</feature>
<comment type="subcellular location">
    <subcellularLocation>
        <location evidence="1">Vacuole membrane</location>
        <topology evidence="1">Lipid-anchor</topology>
    </subcellularLocation>
</comment>
<organism evidence="12 13">
    <name type="scientific">Tetraparma gracilis</name>
    <dbReference type="NCBI Taxonomy" id="2962635"/>
    <lineage>
        <taxon>Eukaryota</taxon>
        <taxon>Sar</taxon>
        <taxon>Stramenopiles</taxon>
        <taxon>Ochrophyta</taxon>
        <taxon>Bolidophyceae</taxon>
        <taxon>Parmales</taxon>
        <taxon>Triparmaceae</taxon>
        <taxon>Tetraparma</taxon>
    </lineage>
</organism>
<dbReference type="PROSITE" id="PS50222">
    <property type="entry name" value="EF_HAND_2"/>
    <property type="match status" value="2"/>
</dbReference>
<dbReference type="CDD" id="cd00051">
    <property type="entry name" value="EFh"/>
    <property type="match status" value="1"/>
</dbReference>
<feature type="domain" description="EF-hand" evidence="11">
    <location>
        <begin position="804"/>
        <end position="839"/>
    </location>
</feature>
<dbReference type="InterPro" id="IPR002048">
    <property type="entry name" value="EF_hand_dom"/>
</dbReference>
<reference evidence="12 13" key="1">
    <citation type="journal article" date="2023" name="Commun. Biol.">
        <title>Genome analysis of Parmales, the sister group of diatoms, reveals the evolutionary specialization of diatoms from phago-mixotrophs to photoautotrophs.</title>
        <authorList>
            <person name="Ban H."/>
            <person name="Sato S."/>
            <person name="Yoshikawa S."/>
            <person name="Yamada K."/>
            <person name="Nakamura Y."/>
            <person name="Ichinomiya M."/>
            <person name="Sato N."/>
            <person name="Blanc-Mathieu R."/>
            <person name="Endo H."/>
            <person name="Kuwata A."/>
            <person name="Ogata H."/>
        </authorList>
    </citation>
    <scope>NUCLEOTIDE SEQUENCE [LARGE SCALE GENOMIC DNA]</scope>
</reference>
<keyword evidence="3" id="KW-0926">Vacuole</keyword>
<evidence type="ECO:0000313" key="13">
    <source>
        <dbReference type="Proteomes" id="UP001165060"/>
    </source>
</evidence>
<keyword evidence="9" id="KW-0175">Coiled coil</keyword>
<keyword evidence="13" id="KW-1185">Reference proteome</keyword>
<name>A0ABQ6MC78_9STRA</name>
<feature type="compositionally biased region" description="Basic and acidic residues" evidence="10">
    <location>
        <begin position="82"/>
        <end position="107"/>
    </location>
</feature>
<feature type="domain" description="EF-hand" evidence="11">
    <location>
        <begin position="767"/>
        <end position="802"/>
    </location>
</feature>
<dbReference type="InterPro" id="IPR045156">
    <property type="entry name" value="Vac8"/>
</dbReference>
<feature type="region of interest" description="Disordered" evidence="10">
    <location>
        <begin position="198"/>
        <end position="230"/>
    </location>
</feature>
<evidence type="ECO:0000256" key="3">
    <source>
        <dbReference type="ARBA" id="ARBA00022554"/>
    </source>
</evidence>
<dbReference type="Gene3D" id="1.10.238.10">
    <property type="entry name" value="EF-hand"/>
    <property type="match status" value="1"/>
</dbReference>
<evidence type="ECO:0000256" key="5">
    <source>
        <dbReference type="ARBA" id="ARBA00022837"/>
    </source>
</evidence>
<gene>
    <name evidence="12" type="ORF">TeGR_g15051</name>
</gene>
<feature type="compositionally biased region" description="Polar residues" evidence="10">
    <location>
        <begin position="69"/>
        <end position="78"/>
    </location>
</feature>
<dbReference type="Proteomes" id="UP001165060">
    <property type="component" value="Unassembled WGS sequence"/>
</dbReference>
<protein>
    <recommendedName>
        <fullName evidence="8">Vacuolar protein 8</fullName>
    </recommendedName>
</protein>
<feature type="coiled-coil region" evidence="9">
    <location>
        <begin position="872"/>
        <end position="926"/>
    </location>
</feature>
<evidence type="ECO:0000259" key="11">
    <source>
        <dbReference type="PROSITE" id="PS50222"/>
    </source>
</evidence>
<dbReference type="Pfam" id="PF13499">
    <property type="entry name" value="EF-hand_7"/>
    <property type="match status" value="1"/>
</dbReference>
<keyword evidence="5" id="KW-0106">Calcium</keyword>
<dbReference type="InterPro" id="IPR011992">
    <property type="entry name" value="EF-hand-dom_pair"/>
</dbReference>
<keyword evidence="6" id="KW-0472">Membrane</keyword>
<dbReference type="SMART" id="SM00054">
    <property type="entry name" value="EFh"/>
    <property type="match status" value="2"/>
</dbReference>
<keyword evidence="7" id="KW-0449">Lipoprotein</keyword>
<evidence type="ECO:0000256" key="1">
    <source>
        <dbReference type="ARBA" id="ARBA00004592"/>
    </source>
</evidence>
<dbReference type="PANTHER" id="PTHR47249:SF1">
    <property type="entry name" value="VACUOLAR PROTEIN 8"/>
    <property type="match status" value="1"/>
</dbReference>
<comment type="similarity">
    <text evidence="2">Belongs to the beta-catenin family.</text>
</comment>
<dbReference type="PANTHER" id="PTHR47249">
    <property type="entry name" value="VACUOLAR PROTEIN 8"/>
    <property type="match status" value="1"/>
</dbReference>
<keyword evidence="4" id="KW-0677">Repeat</keyword>
<comment type="caution">
    <text evidence="12">The sequence shown here is derived from an EMBL/GenBank/DDBJ whole genome shotgun (WGS) entry which is preliminary data.</text>
</comment>
<dbReference type="EMBL" id="BRYB01003968">
    <property type="protein sequence ID" value="GMI23512.1"/>
    <property type="molecule type" value="Genomic_DNA"/>
</dbReference>
<evidence type="ECO:0000313" key="12">
    <source>
        <dbReference type="EMBL" id="GMI23512.1"/>
    </source>
</evidence>